<comment type="caution">
    <text evidence="7">The sequence shown here is derived from an EMBL/GenBank/DDBJ whole genome shotgun (WGS) entry which is preliminary data.</text>
</comment>
<evidence type="ECO:0000256" key="4">
    <source>
        <dbReference type="ARBA" id="ARBA00023163"/>
    </source>
</evidence>
<dbReference type="GO" id="GO:0000124">
    <property type="term" value="C:SAGA complex"/>
    <property type="evidence" value="ECO:0007669"/>
    <property type="project" value="TreeGrafter"/>
</dbReference>
<evidence type="ECO:0000313" key="8">
    <source>
        <dbReference type="Proteomes" id="UP001175211"/>
    </source>
</evidence>
<organism evidence="7 8">
    <name type="scientific">Armillaria tabescens</name>
    <name type="common">Ringless honey mushroom</name>
    <name type="synonym">Agaricus tabescens</name>
    <dbReference type="NCBI Taxonomy" id="1929756"/>
    <lineage>
        <taxon>Eukaryota</taxon>
        <taxon>Fungi</taxon>
        <taxon>Dikarya</taxon>
        <taxon>Basidiomycota</taxon>
        <taxon>Agaricomycotina</taxon>
        <taxon>Agaricomycetes</taxon>
        <taxon>Agaricomycetidae</taxon>
        <taxon>Agaricales</taxon>
        <taxon>Marasmiineae</taxon>
        <taxon>Physalacriaceae</taxon>
        <taxon>Desarmillaria</taxon>
    </lineage>
</organism>
<dbReference type="PANTHER" id="PTHR13556">
    <property type="entry name" value="TRANSCRIPTIONAL ADAPTER 3-RELATED"/>
    <property type="match status" value="1"/>
</dbReference>
<dbReference type="EMBL" id="JAUEPS010000017">
    <property type="protein sequence ID" value="KAK0458613.1"/>
    <property type="molecule type" value="Genomic_DNA"/>
</dbReference>
<feature type="compositionally biased region" description="Pro residues" evidence="6">
    <location>
        <begin position="204"/>
        <end position="217"/>
    </location>
</feature>
<feature type="region of interest" description="Disordered" evidence="6">
    <location>
        <begin position="1"/>
        <end position="35"/>
    </location>
</feature>
<evidence type="ECO:0000256" key="1">
    <source>
        <dbReference type="ARBA" id="ARBA00004123"/>
    </source>
</evidence>
<comment type="similarity">
    <text evidence="2">Belongs to the NGG1 family.</text>
</comment>
<feature type="region of interest" description="Disordered" evidence="6">
    <location>
        <begin position="563"/>
        <end position="583"/>
    </location>
</feature>
<accession>A0AA39N5W2</accession>
<evidence type="ECO:0000313" key="7">
    <source>
        <dbReference type="EMBL" id="KAK0458613.1"/>
    </source>
</evidence>
<proteinExistence type="inferred from homology"/>
<dbReference type="GO" id="GO:0005634">
    <property type="term" value="C:nucleus"/>
    <property type="evidence" value="ECO:0007669"/>
    <property type="project" value="UniProtKB-SubCell"/>
</dbReference>
<keyword evidence="5" id="KW-0539">Nucleus</keyword>
<dbReference type="Proteomes" id="UP001175211">
    <property type="component" value="Unassembled WGS sequence"/>
</dbReference>
<evidence type="ECO:0000256" key="2">
    <source>
        <dbReference type="ARBA" id="ARBA00005330"/>
    </source>
</evidence>
<feature type="compositionally biased region" description="Basic and acidic residues" evidence="6">
    <location>
        <begin position="48"/>
        <end position="87"/>
    </location>
</feature>
<protein>
    <submittedName>
        <fullName evidence="7">Histone acetyltransferases subunit 3-domain-containing protein</fullName>
    </submittedName>
</protein>
<keyword evidence="8" id="KW-1185">Reference proteome</keyword>
<sequence length="583" mass="65533">MYSKLTPYASPPPLRSSLLKSPSDAVPPTDDLKGLESELKILRQKLIERSKKASDDMRTIEESMRRMKEIEKGKAKSIEKVKRERDFTPLPDADEPRLSASLSGKPRLSSHPLQAGPSSSRSSLDPRRWLFRWSSKKKKKRKREYDESDLESASQRPRKGTPPVINHPPPPPPPKAQKSVPLVPSKPQTGPDFTVPQSNSLLPQRPPIPPPPIPGPSKPTDVTDDFSKLKQPPQTLTTTFYTYIEPWIRNIREEDIGFLEHTGDEVEPYVMPKLGRHYTAVWEDQDTGLFPPNDQDAPPEVFQPPVPKWDPSTLMETECLVEEKGHGLLTERVISALLPMENNEWKGVKAAEDAMEGRPGGSGAAAARKEKLSVSDLETRIRDTMRYHGLLNEIPDYTEKVDDPIATALRHAQRELRRVVATNKARKARLVDIARDRLGYQEYVELRESIDKNISNTYSKLQGKDMPKLGKKKKKSIDETNPMALPPCPAALGLGPDEKNHLVVAKQLKQLVDTRRQWVDTVGKVFEKKQEESPGRIWGVPKMSIYEGVEEEVQAALANMPTQTTRTSNVKGKGKARDVMDVG</sequence>
<dbReference type="InterPro" id="IPR019340">
    <property type="entry name" value="Histone_AcTrfase_su3"/>
</dbReference>
<dbReference type="GeneID" id="85362763"/>
<keyword evidence="4" id="KW-0804">Transcription</keyword>
<comment type="subcellular location">
    <subcellularLocation>
        <location evidence="1">Nucleus</location>
    </subcellularLocation>
</comment>
<evidence type="ECO:0000256" key="5">
    <source>
        <dbReference type="ARBA" id="ARBA00023242"/>
    </source>
</evidence>
<dbReference type="AlphaFoldDB" id="A0AA39N5W2"/>
<gene>
    <name evidence="7" type="ORF">EV420DRAFT_1681054</name>
</gene>
<name>A0AA39N5W2_ARMTA</name>
<keyword evidence="3" id="KW-0805">Transcription regulation</keyword>
<dbReference type="PANTHER" id="PTHR13556:SF2">
    <property type="entry name" value="TRANSCRIPTIONAL ADAPTER 3"/>
    <property type="match status" value="1"/>
</dbReference>
<feature type="compositionally biased region" description="Pro residues" evidence="6">
    <location>
        <begin position="165"/>
        <end position="175"/>
    </location>
</feature>
<evidence type="ECO:0000256" key="3">
    <source>
        <dbReference type="ARBA" id="ARBA00023015"/>
    </source>
</evidence>
<dbReference type="Pfam" id="PF10198">
    <property type="entry name" value="Ada3"/>
    <property type="match status" value="1"/>
</dbReference>
<dbReference type="RefSeq" id="XP_060330883.1">
    <property type="nucleotide sequence ID" value="XM_060479215.1"/>
</dbReference>
<evidence type="ECO:0000256" key="6">
    <source>
        <dbReference type="SAM" id="MobiDB-lite"/>
    </source>
</evidence>
<reference evidence="7" key="1">
    <citation type="submission" date="2023-06" db="EMBL/GenBank/DDBJ databases">
        <authorList>
            <consortium name="Lawrence Berkeley National Laboratory"/>
            <person name="Ahrendt S."/>
            <person name="Sahu N."/>
            <person name="Indic B."/>
            <person name="Wong-Bajracharya J."/>
            <person name="Merenyi Z."/>
            <person name="Ke H.-M."/>
            <person name="Monk M."/>
            <person name="Kocsube S."/>
            <person name="Drula E."/>
            <person name="Lipzen A."/>
            <person name="Balint B."/>
            <person name="Henrissat B."/>
            <person name="Andreopoulos B."/>
            <person name="Martin F.M."/>
            <person name="Harder C.B."/>
            <person name="Rigling D."/>
            <person name="Ford K.L."/>
            <person name="Foster G.D."/>
            <person name="Pangilinan J."/>
            <person name="Papanicolaou A."/>
            <person name="Barry K."/>
            <person name="LaButti K."/>
            <person name="Viragh M."/>
            <person name="Koriabine M."/>
            <person name="Yan M."/>
            <person name="Riley R."/>
            <person name="Champramary S."/>
            <person name="Plett K.L."/>
            <person name="Tsai I.J."/>
            <person name="Slot J."/>
            <person name="Sipos G."/>
            <person name="Plett J."/>
            <person name="Nagy L.G."/>
            <person name="Grigoriev I.V."/>
        </authorList>
    </citation>
    <scope>NUCLEOTIDE SEQUENCE</scope>
    <source>
        <strain evidence="7">CCBAS 213</strain>
    </source>
</reference>
<feature type="region of interest" description="Disordered" evidence="6">
    <location>
        <begin position="48"/>
        <end position="230"/>
    </location>
</feature>
<dbReference type="GO" id="GO:0006357">
    <property type="term" value="P:regulation of transcription by RNA polymerase II"/>
    <property type="evidence" value="ECO:0007669"/>
    <property type="project" value="TreeGrafter"/>
</dbReference>
<dbReference type="GO" id="GO:0003713">
    <property type="term" value="F:transcription coactivator activity"/>
    <property type="evidence" value="ECO:0007669"/>
    <property type="project" value="TreeGrafter"/>
</dbReference>